<sequence>MAKLLARRRRNTRVMTSPIPVTVVSGTLGAGKTTLVNHVLSNQQGYEVAVIVNDMGDVNVDAELVADRDEERGVVDLSNGCICCRLQDDLLSEARRLAEEREFDYLLVESSGISEPVPVARVFLEGTEDGDIDPTEYFELDTMVTVLDSYGFWKEFDAGESLPAGADAADDERPLSEVLVESVEFCDVLLLNKSDMVPDDVLGGIEAVVRELQPRAEVVRTTHSEIDPGRVLDTGRFDYAAVSRSQGWKRHAAGEGHEHDGESAAEHHGVSSFVYRSERPFHPERLAAWLDDPDPGVIRAKGFCHVAGSADVLGVSQAGRAVQAGPIGAWDDGDERETRLVFIGRELEEARLRAELDELLCEEGESPEAYPFPLERP</sequence>
<name>A0A830FR65_9EURY</name>
<comment type="catalytic activity">
    <reaction evidence="5">
        <text>GTP + H2O = GDP + phosphate + H(+)</text>
        <dbReference type="Rhea" id="RHEA:19669"/>
        <dbReference type="ChEBI" id="CHEBI:15377"/>
        <dbReference type="ChEBI" id="CHEBI:15378"/>
        <dbReference type="ChEBI" id="CHEBI:37565"/>
        <dbReference type="ChEBI" id="CHEBI:43474"/>
        <dbReference type="ChEBI" id="CHEBI:58189"/>
    </reaction>
    <physiologicalReaction direction="left-to-right" evidence="5">
        <dbReference type="Rhea" id="RHEA:19670"/>
    </physiologicalReaction>
</comment>
<evidence type="ECO:0000313" key="9">
    <source>
        <dbReference type="Proteomes" id="UP000614609"/>
    </source>
</evidence>
<dbReference type="EMBL" id="BMOO01000002">
    <property type="protein sequence ID" value="GGM63318.1"/>
    <property type="molecule type" value="Genomic_DNA"/>
</dbReference>
<dbReference type="CDD" id="cd03112">
    <property type="entry name" value="CobW-like"/>
    <property type="match status" value="1"/>
</dbReference>
<reference evidence="8" key="2">
    <citation type="submission" date="2020-09" db="EMBL/GenBank/DDBJ databases">
        <authorList>
            <person name="Sun Q."/>
            <person name="Ohkuma M."/>
        </authorList>
    </citation>
    <scope>NUCLEOTIDE SEQUENCE</scope>
    <source>
        <strain evidence="8">JCM 16108</strain>
    </source>
</reference>
<dbReference type="Pfam" id="PF02492">
    <property type="entry name" value="cobW"/>
    <property type="match status" value="1"/>
</dbReference>
<dbReference type="AlphaFoldDB" id="A0A830FR65"/>
<dbReference type="Pfam" id="PF07683">
    <property type="entry name" value="CobW_C"/>
    <property type="match status" value="1"/>
</dbReference>
<dbReference type="InterPro" id="IPR027417">
    <property type="entry name" value="P-loop_NTPase"/>
</dbReference>
<feature type="compositionally biased region" description="Basic and acidic residues" evidence="6">
    <location>
        <begin position="252"/>
        <end position="269"/>
    </location>
</feature>
<gene>
    <name evidence="8" type="primary">yciC</name>
    <name evidence="8" type="ORF">GCM10009017_11770</name>
</gene>
<proteinExistence type="inferred from homology"/>
<dbReference type="GO" id="GO:0016787">
    <property type="term" value="F:hydrolase activity"/>
    <property type="evidence" value="ECO:0007669"/>
    <property type="project" value="UniProtKB-KW"/>
</dbReference>
<keyword evidence="2" id="KW-0378">Hydrolase</keyword>
<evidence type="ECO:0000256" key="4">
    <source>
        <dbReference type="ARBA" id="ARBA00034320"/>
    </source>
</evidence>
<evidence type="ECO:0000256" key="1">
    <source>
        <dbReference type="ARBA" id="ARBA00022741"/>
    </source>
</evidence>
<dbReference type="PANTHER" id="PTHR43603">
    <property type="entry name" value="COBW DOMAIN-CONTAINING PROTEIN DDB_G0274527"/>
    <property type="match status" value="1"/>
</dbReference>
<organism evidence="8 9">
    <name type="scientific">Halarchaeum rubridurum</name>
    <dbReference type="NCBI Taxonomy" id="489911"/>
    <lineage>
        <taxon>Archaea</taxon>
        <taxon>Methanobacteriati</taxon>
        <taxon>Methanobacteriota</taxon>
        <taxon>Stenosarchaea group</taxon>
        <taxon>Halobacteria</taxon>
        <taxon>Halobacteriales</taxon>
        <taxon>Halobacteriaceae</taxon>
    </lineage>
</organism>
<dbReference type="SMART" id="SM00833">
    <property type="entry name" value="CobW_C"/>
    <property type="match status" value="1"/>
</dbReference>
<comment type="caution">
    <text evidence="8">The sequence shown here is derived from an EMBL/GenBank/DDBJ whole genome shotgun (WGS) entry which is preliminary data.</text>
</comment>
<dbReference type="GO" id="GO:0000166">
    <property type="term" value="F:nucleotide binding"/>
    <property type="evidence" value="ECO:0007669"/>
    <property type="project" value="UniProtKB-KW"/>
</dbReference>
<keyword evidence="3" id="KW-0143">Chaperone</keyword>
<feature type="region of interest" description="Disordered" evidence="6">
    <location>
        <begin position="250"/>
        <end position="269"/>
    </location>
</feature>
<comment type="similarity">
    <text evidence="4">Belongs to the SIMIBI class G3E GTPase family. ZNG1 subfamily.</text>
</comment>
<dbReference type="InterPro" id="IPR003495">
    <property type="entry name" value="CobW/HypB/UreG_nucleotide-bd"/>
</dbReference>
<dbReference type="PANTHER" id="PTHR43603:SF1">
    <property type="entry name" value="ZINC-REGULATED GTPASE METALLOPROTEIN ACTIVATOR 1"/>
    <property type="match status" value="1"/>
</dbReference>
<dbReference type="InterPro" id="IPR011629">
    <property type="entry name" value="CobW-like_C"/>
</dbReference>
<evidence type="ECO:0000256" key="2">
    <source>
        <dbReference type="ARBA" id="ARBA00022801"/>
    </source>
</evidence>
<reference evidence="8" key="1">
    <citation type="journal article" date="2014" name="Int. J. Syst. Evol. Microbiol.">
        <title>Complete genome sequence of Corynebacterium casei LMG S-19264T (=DSM 44701T), isolated from a smear-ripened cheese.</title>
        <authorList>
            <consortium name="US DOE Joint Genome Institute (JGI-PGF)"/>
            <person name="Walter F."/>
            <person name="Albersmeier A."/>
            <person name="Kalinowski J."/>
            <person name="Ruckert C."/>
        </authorList>
    </citation>
    <scope>NUCLEOTIDE SEQUENCE</scope>
    <source>
        <strain evidence="8">JCM 16108</strain>
    </source>
</reference>
<dbReference type="Gene3D" id="3.40.50.300">
    <property type="entry name" value="P-loop containing nucleotide triphosphate hydrolases"/>
    <property type="match status" value="1"/>
</dbReference>
<dbReference type="InterPro" id="IPR051927">
    <property type="entry name" value="Zn_Chap_cDPG_Synth"/>
</dbReference>
<dbReference type="SUPFAM" id="SSF52540">
    <property type="entry name" value="P-loop containing nucleoside triphosphate hydrolases"/>
    <property type="match status" value="1"/>
</dbReference>
<evidence type="ECO:0000256" key="3">
    <source>
        <dbReference type="ARBA" id="ARBA00023186"/>
    </source>
</evidence>
<dbReference type="InterPro" id="IPR036627">
    <property type="entry name" value="CobW-likC_sf"/>
</dbReference>
<protein>
    <submittedName>
        <fullName evidence="8">Putative metal chaperone YciC</fullName>
    </submittedName>
</protein>
<evidence type="ECO:0000259" key="7">
    <source>
        <dbReference type="SMART" id="SM00833"/>
    </source>
</evidence>
<accession>A0A830FR65</accession>
<dbReference type="Gene3D" id="3.30.1220.10">
    <property type="entry name" value="CobW-like, C-terminal domain"/>
    <property type="match status" value="1"/>
</dbReference>
<feature type="domain" description="CobW C-terminal" evidence="7">
    <location>
        <begin position="270"/>
        <end position="360"/>
    </location>
</feature>
<keyword evidence="1" id="KW-0547">Nucleotide-binding</keyword>
<evidence type="ECO:0000256" key="6">
    <source>
        <dbReference type="SAM" id="MobiDB-lite"/>
    </source>
</evidence>
<dbReference type="Proteomes" id="UP000614609">
    <property type="component" value="Unassembled WGS sequence"/>
</dbReference>
<evidence type="ECO:0000256" key="5">
    <source>
        <dbReference type="ARBA" id="ARBA00049117"/>
    </source>
</evidence>
<evidence type="ECO:0000313" key="8">
    <source>
        <dbReference type="EMBL" id="GGM63318.1"/>
    </source>
</evidence>
<keyword evidence="9" id="KW-1185">Reference proteome</keyword>